<dbReference type="GO" id="GO:0046872">
    <property type="term" value="F:metal ion binding"/>
    <property type="evidence" value="ECO:0007669"/>
    <property type="project" value="UniProtKB-UniRule"/>
</dbReference>
<keyword evidence="4 9" id="KW-0378">Hydrolase</keyword>
<reference evidence="12 13" key="1">
    <citation type="submission" date="2019-07" db="EMBL/GenBank/DDBJ databases">
        <title>Whole genome shotgun sequence of Chryseobacterium hagamense NBRC 105253.</title>
        <authorList>
            <person name="Hosoyama A."/>
            <person name="Uohara A."/>
            <person name="Ohji S."/>
            <person name="Ichikawa N."/>
        </authorList>
    </citation>
    <scope>NUCLEOTIDE SEQUENCE [LARGE SCALE GENOMIC DNA]</scope>
    <source>
        <strain evidence="12 13">NBRC 105253</strain>
    </source>
</reference>
<keyword evidence="3 9" id="KW-0479">Metal-binding</keyword>
<dbReference type="Pfam" id="PF01432">
    <property type="entry name" value="Peptidase_M3"/>
    <property type="match status" value="1"/>
</dbReference>
<evidence type="ECO:0000256" key="2">
    <source>
        <dbReference type="ARBA" id="ARBA00022670"/>
    </source>
</evidence>
<dbReference type="GO" id="GO:0004222">
    <property type="term" value="F:metalloendopeptidase activity"/>
    <property type="evidence" value="ECO:0007669"/>
    <property type="project" value="UniProtKB-EC"/>
</dbReference>
<dbReference type="Gene3D" id="3.40.390.10">
    <property type="entry name" value="Collagenase (Catalytic Domain)"/>
    <property type="match status" value="1"/>
</dbReference>
<dbReference type="PANTHER" id="PTHR43660">
    <property type="entry name" value="DIPEPTIDYL CARBOXYPEPTIDASE"/>
    <property type="match status" value="1"/>
</dbReference>
<dbReference type="GO" id="GO:0006508">
    <property type="term" value="P:proteolysis"/>
    <property type="evidence" value="ECO:0007669"/>
    <property type="project" value="UniProtKB-KW"/>
</dbReference>
<feature type="domain" description="Oligopeptidase A N-terminal" evidence="11">
    <location>
        <begin position="30"/>
        <end position="152"/>
    </location>
</feature>
<dbReference type="InterPro" id="IPR024079">
    <property type="entry name" value="MetalloPept_cat_dom_sf"/>
</dbReference>
<dbReference type="GO" id="GO:0005829">
    <property type="term" value="C:cytosol"/>
    <property type="evidence" value="ECO:0007669"/>
    <property type="project" value="TreeGrafter"/>
</dbReference>
<keyword evidence="2 9" id="KW-0645">Protease</keyword>
<dbReference type="AlphaFoldDB" id="A0A511YM00"/>
<dbReference type="GO" id="GO:0004180">
    <property type="term" value="F:carboxypeptidase activity"/>
    <property type="evidence" value="ECO:0007669"/>
    <property type="project" value="TreeGrafter"/>
</dbReference>
<evidence type="ECO:0000256" key="7">
    <source>
        <dbReference type="ARBA" id="ARBA00024603"/>
    </source>
</evidence>
<evidence type="ECO:0000256" key="1">
    <source>
        <dbReference type="ARBA" id="ARBA00006040"/>
    </source>
</evidence>
<dbReference type="RefSeq" id="WP_146941144.1">
    <property type="nucleotide sequence ID" value="NZ_BJYJ01000008.1"/>
</dbReference>
<evidence type="ECO:0000256" key="5">
    <source>
        <dbReference type="ARBA" id="ARBA00022833"/>
    </source>
</evidence>
<keyword evidence="5 9" id="KW-0862">Zinc</keyword>
<sequence>MSILTEKFNTPYHSAPFDRISNADYLPAFKELIRKSEDEINAIVNNPAEPTFENVIEALAYSGEQLDRASNIFFNLNSAETSDELQQIAQEVSPILTEYSSKIFQNEALFNKIKKVYDEKEKYSLNEEQQMLLNETYKGFVRSGALLNEEDKEKLKKINMDLSLKSLQFGQNVLASTNNYFKHITNKEDLAGIPEAILEQYAEEAKERNLEGWVVTLQYPSYLPFMTYVENRELRKELALANGKKSFDGSEFDNQNLIKELLSLKQHKAELLGYKNYAEYVLEERMAKSPAKVIDFLNELLTKAQPYAAQEIEELKDLAKADGIDEMQAYDHAFYAEKLRKAKYDLNDEELKPYFPLNQVQDAVFGLAEELFHLSFKERNDIPKYHEDVKVYEVWETENQKPEAFKALLYVDYFPRKGKRAGAWMTSYKNQYQKDGENSRPHISIVCNFSKPTKDTPSLLTFQEVTTLFHEFGHALHGMLADTQYPTLSGTSVKWDFVELPSQFLENFCYEPEFLKTFAKHYKTGEVLPDEKIEKIAQSKNFMEGYQTLRQLGFGLLDMNYHTKVGELENKSVKEFEEEYTKATQLYPSNPETAMSPSFSHIFQGGYSAGYYSYKWAEVLDADAFQYFKENGIFNPEIAAKYKILLSSGGTKDPMELYKSFRGSEPKVESLLKRAFG</sequence>
<keyword evidence="13" id="KW-1185">Reference proteome</keyword>
<dbReference type="Gene3D" id="1.10.1370.10">
    <property type="entry name" value="Neurolysin, domain 3"/>
    <property type="match status" value="1"/>
</dbReference>
<dbReference type="EMBL" id="BJYJ01000008">
    <property type="protein sequence ID" value="GEN76221.1"/>
    <property type="molecule type" value="Genomic_DNA"/>
</dbReference>
<evidence type="ECO:0000256" key="8">
    <source>
        <dbReference type="ARBA" id="ARBA00026100"/>
    </source>
</evidence>
<comment type="cofactor">
    <cofactor evidence="9">
        <name>Zn(2+)</name>
        <dbReference type="ChEBI" id="CHEBI:29105"/>
    </cofactor>
    <text evidence="9">Binds 1 zinc ion.</text>
</comment>
<dbReference type="FunFam" id="3.40.390.10:FF:000009">
    <property type="entry name" value="Oligopeptidase A"/>
    <property type="match status" value="1"/>
</dbReference>
<evidence type="ECO:0000313" key="13">
    <source>
        <dbReference type="Proteomes" id="UP000321863"/>
    </source>
</evidence>
<accession>A0A511YM00</accession>
<name>A0A511YM00_9FLAO</name>
<comment type="caution">
    <text evidence="12">The sequence shown here is derived from an EMBL/GenBank/DDBJ whole genome shotgun (WGS) entry which is preliminary data.</text>
</comment>
<evidence type="ECO:0000313" key="12">
    <source>
        <dbReference type="EMBL" id="GEN76221.1"/>
    </source>
</evidence>
<evidence type="ECO:0000256" key="3">
    <source>
        <dbReference type="ARBA" id="ARBA00022723"/>
    </source>
</evidence>
<dbReference type="EC" id="3.4.24.70" evidence="8"/>
<evidence type="ECO:0000256" key="6">
    <source>
        <dbReference type="ARBA" id="ARBA00023049"/>
    </source>
</evidence>
<dbReference type="InterPro" id="IPR001567">
    <property type="entry name" value="Pept_M3A_M3B_dom"/>
</dbReference>
<dbReference type="InterPro" id="IPR045666">
    <property type="entry name" value="OpdA_N"/>
</dbReference>
<dbReference type="Gene3D" id="1.10.1370.40">
    <property type="match status" value="1"/>
</dbReference>
<dbReference type="CDD" id="cd06456">
    <property type="entry name" value="M3A_DCP"/>
    <property type="match status" value="1"/>
</dbReference>
<dbReference type="InterPro" id="IPR024077">
    <property type="entry name" value="Neurolysin/TOP_dom2"/>
</dbReference>
<feature type="domain" description="Peptidase M3A/M3B catalytic" evidence="10">
    <location>
        <begin position="225"/>
        <end position="673"/>
    </location>
</feature>
<dbReference type="SUPFAM" id="SSF55486">
    <property type="entry name" value="Metalloproteases ('zincins'), catalytic domain"/>
    <property type="match status" value="1"/>
</dbReference>
<dbReference type="InterPro" id="IPR034005">
    <property type="entry name" value="M3A_DCP"/>
</dbReference>
<organism evidence="12 13">
    <name type="scientific">Chryseobacterium hagamense</name>
    <dbReference type="NCBI Taxonomy" id="395935"/>
    <lineage>
        <taxon>Bacteria</taxon>
        <taxon>Pseudomonadati</taxon>
        <taxon>Bacteroidota</taxon>
        <taxon>Flavobacteriia</taxon>
        <taxon>Flavobacteriales</taxon>
        <taxon>Weeksellaceae</taxon>
        <taxon>Chryseobacterium group</taxon>
        <taxon>Chryseobacterium</taxon>
    </lineage>
</organism>
<dbReference type="InterPro" id="IPR045090">
    <property type="entry name" value="Pept_M3A_M3B"/>
</dbReference>
<comment type="similarity">
    <text evidence="1 9">Belongs to the peptidase M3 family.</text>
</comment>
<comment type="catalytic activity">
    <reaction evidence="7">
        <text>Hydrolysis of oligopeptides, with broad specificity. Gly or Ala commonly occur as P1 or P1' residues, but more distant residues are also important, as is shown by the fact that Z-Gly-Pro-Gly-|-Gly-Pro-Ala is cleaved, but not Z-(Gly)(5).</text>
        <dbReference type="EC" id="3.4.24.70"/>
    </reaction>
</comment>
<proteinExistence type="inferred from homology"/>
<evidence type="ECO:0000256" key="4">
    <source>
        <dbReference type="ARBA" id="ARBA00022801"/>
    </source>
</evidence>
<protein>
    <recommendedName>
        <fullName evidence="8">oligopeptidase A</fullName>
        <ecNumber evidence="8">3.4.24.70</ecNumber>
    </recommendedName>
</protein>
<dbReference type="PANTHER" id="PTHR43660:SF1">
    <property type="entry name" value="DIPEPTIDYL CARBOXYPEPTIDASE"/>
    <property type="match status" value="1"/>
</dbReference>
<gene>
    <name evidence="12" type="primary">dcp1</name>
    <name evidence="12" type="ORF">CHA01nite_19610</name>
</gene>
<dbReference type="Proteomes" id="UP000321863">
    <property type="component" value="Unassembled WGS sequence"/>
</dbReference>
<evidence type="ECO:0000259" key="10">
    <source>
        <dbReference type="Pfam" id="PF01432"/>
    </source>
</evidence>
<keyword evidence="6 9" id="KW-0482">Metalloprotease</keyword>
<dbReference type="Pfam" id="PF19310">
    <property type="entry name" value="TOP_N"/>
    <property type="match status" value="1"/>
</dbReference>
<dbReference type="OrthoDB" id="9773538at2"/>
<evidence type="ECO:0000256" key="9">
    <source>
        <dbReference type="RuleBase" id="RU003435"/>
    </source>
</evidence>
<evidence type="ECO:0000259" key="11">
    <source>
        <dbReference type="Pfam" id="PF19310"/>
    </source>
</evidence>